<keyword evidence="8 11" id="KW-0406">Ion transport</keyword>
<dbReference type="NCBIfam" id="TIGR01131">
    <property type="entry name" value="ATP_synt_6_or_A"/>
    <property type="match status" value="1"/>
</dbReference>
<evidence type="ECO:0000256" key="1">
    <source>
        <dbReference type="ARBA" id="ARBA00004141"/>
    </source>
</evidence>
<evidence type="ECO:0000313" key="13">
    <source>
        <dbReference type="EMBL" id="KRK89223.1"/>
    </source>
</evidence>
<dbReference type="NCBIfam" id="NF004479">
    <property type="entry name" value="PRK05815.1-4"/>
    <property type="match status" value="1"/>
</dbReference>
<evidence type="ECO:0000256" key="11">
    <source>
        <dbReference type="HAMAP-Rule" id="MF_01393"/>
    </source>
</evidence>
<gene>
    <name evidence="11" type="primary">atpB</name>
    <name evidence="13" type="ORF">FD17_GL001710</name>
</gene>
<feature type="transmembrane region" description="Helical" evidence="11">
    <location>
        <begin position="180"/>
        <end position="202"/>
    </location>
</feature>
<dbReference type="SUPFAM" id="SSF81336">
    <property type="entry name" value="F1F0 ATP synthase subunit A"/>
    <property type="match status" value="1"/>
</dbReference>
<dbReference type="CDD" id="cd00310">
    <property type="entry name" value="ATP-synt_Fo_a_6"/>
    <property type="match status" value="1"/>
</dbReference>
<feature type="transmembrane region" description="Helical" evidence="11">
    <location>
        <begin position="115"/>
        <end position="133"/>
    </location>
</feature>
<dbReference type="InterPro" id="IPR045082">
    <property type="entry name" value="ATP_syn_F0_a_bact/chloroplast"/>
</dbReference>
<organism evidence="13 14">
    <name type="scientific">Lentilactobacillus sunkii DSM 19904</name>
    <dbReference type="NCBI Taxonomy" id="1423808"/>
    <lineage>
        <taxon>Bacteria</taxon>
        <taxon>Bacillati</taxon>
        <taxon>Bacillota</taxon>
        <taxon>Bacilli</taxon>
        <taxon>Lactobacillales</taxon>
        <taxon>Lactobacillaceae</taxon>
        <taxon>Lentilactobacillus</taxon>
    </lineage>
</organism>
<dbReference type="InterPro" id="IPR035908">
    <property type="entry name" value="F0_ATP_A_sf"/>
</dbReference>
<dbReference type="GO" id="GO:0046933">
    <property type="term" value="F:proton-transporting ATP synthase activity, rotational mechanism"/>
    <property type="evidence" value="ECO:0007669"/>
    <property type="project" value="UniProtKB-UniRule"/>
</dbReference>
<evidence type="ECO:0000256" key="4">
    <source>
        <dbReference type="ARBA" id="ARBA00022547"/>
    </source>
</evidence>
<dbReference type="EMBL" id="AZEA01000003">
    <property type="protein sequence ID" value="KRK89223.1"/>
    <property type="molecule type" value="Genomic_DNA"/>
</dbReference>
<dbReference type="Proteomes" id="UP000051581">
    <property type="component" value="Unassembled WGS sequence"/>
</dbReference>
<keyword evidence="14" id="KW-1185">Reference proteome</keyword>
<keyword evidence="3 11" id="KW-0813">Transport</keyword>
<dbReference type="GO" id="GO:0005886">
    <property type="term" value="C:plasma membrane"/>
    <property type="evidence" value="ECO:0007669"/>
    <property type="project" value="UniProtKB-SubCell"/>
</dbReference>
<keyword evidence="10 11" id="KW-0066">ATP synthesis</keyword>
<evidence type="ECO:0000313" key="14">
    <source>
        <dbReference type="Proteomes" id="UP000051581"/>
    </source>
</evidence>
<feature type="transmembrane region" description="Helical" evidence="11">
    <location>
        <begin position="20"/>
        <end position="38"/>
    </location>
</feature>
<reference evidence="13 14" key="1">
    <citation type="journal article" date="2015" name="Genome Announc.">
        <title>Expanding the biotechnology potential of lactobacilli through comparative genomics of 213 strains and associated genera.</title>
        <authorList>
            <person name="Sun Z."/>
            <person name="Harris H.M."/>
            <person name="McCann A."/>
            <person name="Guo C."/>
            <person name="Argimon S."/>
            <person name="Zhang W."/>
            <person name="Yang X."/>
            <person name="Jeffery I.B."/>
            <person name="Cooney J.C."/>
            <person name="Kagawa T.F."/>
            <person name="Liu W."/>
            <person name="Song Y."/>
            <person name="Salvetti E."/>
            <person name="Wrobel A."/>
            <person name="Rasinkangas P."/>
            <person name="Parkhill J."/>
            <person name="Rea M.C."/>
            <person name="O'Sullivan O."/>
            <person name="Ritari J."/>
            <person name="Douillard F.P."/>
            <person name="Paul Ross R."/>
            <person name="Yang R."/>
            <person name="Briner A.E."/>
            <person name="Felis G.E."/>
            <person name="de Vos W.M."/>
            <person name="Barrangou R."/>
            <person name="Klaenhammer T.R."/>
            <person name="Caufield P.W."/>
            <person name="Cui Y."/>
            <person name="Zhang H."/>
            <person name="O'Toole P.W."/>
        </authorList>
    </citation>
    <scope>NUCLEOTIDE SEQUENCE [LARGE SCALE GENOMIC DNA]</scope>
    <source>
        <strain evidence="13 14">DSM 19904</strain>
    </source>
</reference>
<dbReference type="HAMAP" id="MF_01393">
    <property type="entry name" value="ATP_synth_a_bact"/>
    <property type="match status" value="1"/>
</dbReference>
<dbReference type="PANTHER" id="PTHR42823:SF3">
    <property type="entry name" value="ATP SYNTHASE SUBUNIT A, CHLOROPLASTIC"/>
    <property type="match status" value="1"/>
</dbReference>
<evidence type="ECO:0000256" key="10">
    <source>
        <dbReference type="ARBA" id="ARBA00023310"/>
    </source>
</evidence>
<evidence type="ECO:0000256" key="6">
    <source>
        <dbReference type="ARBA" id="ARBA00022781"/>
    </source>
</evidence>
<evidence type="ECO:0000256" key="9">
    <source>
        <dbReference type="ARBA" id="ARBA00023136"/>
    </source>
</evidence>
<evidence type="ECO:0000256" key="7">
    <source>
        <dbReference type="ARBA" id="ARBA00022989"/>
    </source>
</evidence>
<dbReference type="PANTHER" id="PTHR42823">
    <property type="entry name" value="ATP SYNTHASE SUBUNIT A, CHLOROPLASTIC"/>
    <property type="match status" value="1"/>
</dbReference>
<keyword evidence="6 11" id="KW-0375">Hydrogen ion transport</keyword>
<evidence type="ECO:0000256" key="3">
    <source>
        <dbReference type="ARBA" id="ARBA00022448"/>
    </source>
</evidence>
<dbReference type="OrthoDB" id="9789241at2"/>
<comment type="similarity">
    <text evidence="2 11 12">Belongs to the ATPase A chain family.</text>
</comment>
<proteinExistence type="inferred from homology"/>
<keyword evidence="4 11" id="KW-0138">CF(0)</keyword>
<dbReference type="GO" id="GO:0042777">
    <property type="term" value="P:proton motive force-driven plasma membrane ATP synthesis"/>
    <property type="evidence" value="ECO:0007669"/>
    <property type="project" value="TreeGrafter"/>
</dbReference>
<dbReference type="Gene3D" id="1.20.120.220">
    <property type="entry name" value="ATP synthase, F0 complex, subunit A"/>
    <property type="match status" value="1"/>
</dbReference>
<dbReference type="PATRIC" id="fig|1423808.3.peg.1732"/>
<keyword evidence="7 11" id="KW-1133">Transmembrane helix</keyword>
<comment type="subcellular location">
    <subcellularLocation>
        <location evidence="11 12">Cell membrane</location>
        <topology evidence="11 12">Multi-pass membrane protein</topology>
    </subcellularLocation>
    <subcellularLocation>
        <location evidence="1">Membrane</location>
        <topology evidence="1">Multi-pass membrane protein</topology>
    </subcellularLocation>
</comment>
<accession>A0A0R1LBT9</accession>
<feature type="transmembrane region" description="Helical" evidence="11">
    <location>
        <begin position="76"/>
        <end position="95"/>
    </location>
</feature>
<name>A0A0R1LBT9_9LACO</name>
<keyword evidence="11" id="KW-1003">Cell membrane</keyword>
<comment type="caution">
    <text evidence="13">The sequence shown here is derived from an EMBL/GenBank/DDBJ whole genome shotgun (WGS) entry which is preliminary data.</text>
</comment>
<sequence length="237" mass="26152">MGDSAASTFEFLGLTFNVGNMISISLACVVVLVLVYALSRHLTLKPGKAQNVLEYAVDFTNGIVRSSISGETSRTLGLWGFTLFMFIIIANLQGLFLHIDISGVTYVKSPTSDPVITMTLALMTLTLAQFLGIRKLGYKGHFQNYLKPFVFFLPINLFEEFTNFLTLGLRLFGNILSGEMLLGIILGMSHGGAVMWIVSFILELAWTGFSVFIGCIQAYVFVVLSSVYISRKLELED</sequence>
<dbReference type="AlphaFoldDB" id="A0A0R1LBT9"/>
<dbReference type="InterPro" id="IPR023011">
    <property type="entry name" value="ATP_synth_F0_asu_AS"/>
</dbReference>
<evidence type="ECO:0000256" key="8">
    <source>
        <dbReference type="ARBA" id="ARBA00023065"/>
    </source>
</evidence>
<dbReference type="PROSITE" id="PS00449">
    <property type="entry name" value="ATPASE_A"/>
    <property type="match status" value="1"/>
</dbReference>
<dbReference type="Pfam" id="PF00119">
    <property type="entry name" value="ATP-synt_A"/>
    <property type="match status" value="1"/>
</dbReference>
<evidence type="ECO:0000256" key="5">
    <source>
        <dbReference type="ARBA" id="ARBA00022692"/>
    </source>
</evidence>
<evidence type="ECO:0000256" key="12">
    <source>
        <dbReference type="RuleBase" id="RU000483"/>
    </source>
</evidence>
<feature type="transmembrane region" description="Helical" evidence="11">
    <location>
        <begin position="208"/>
        <end position="229"/>
    </location>
</feature>
<keyword evidence="9 11" id="KW-0472">Membrane</keyword>
<protein>
    <recommendedName>
        <fullName evidence="11 12">ATP synthase subunit a</fullName>
    </recommendedName>
    <alternativeName>
        <fullName evidence="11">ATP synthase F0 sector subunit a</fullName>
    </alternativeName>
    <alternativeName>
        <fullName evidence="11">F-ATPase subunit 6</fullName>
    </alternativeName>
</protein>
<dbReference type="GO" id="GO:0045259">
    <property type="term" value="C:proton-transporting ATP synthase complex"/>
    <property type="evidence" value="ECO:0007669"/>
    <property type="project" value="UniProtKB-KW"/>
</dbReference>
<dbReference type="PRINTS" id="PR00123">
    <property type="entry name" value="ATPASEA"/>
</dbReference>
<comment type="function">
    <text evidence="11 12">Key component of the proton channel; it plays a direct role in the translocation of protons across the membrane.</text>
</comment>
<evidence type="ECO:0000256" key="2">
    <source>
        <dbReference type="ARBA" id="ARBA00006810"/>
    </source>
</evidence>
<dbReference type="InterPro" id="IPR000568">
    <property type="entry name" value="ATP_synth_F0_asu"/>
</dbReference>
<keyword evidence="5 11" id="KW-0812">Transmembrane</keyword>
<dbReference type="RefSeq" id="WP_057823870.1">
    <property type="nucleotide sequence ID" value="NZ_AZEA01000003.1"/>
</dbReference>